<dbReference type="GO" id="GO:0016787">
    <property type="term" value="F:hydrolase activity"/>
    <property type="evidence" value="ECO:0007669"/>
    <property type="project" value="UniProtKB-KW"/>
</dbReference>
<keyword evidence="3" id="KW-0067">ATP-binding</keyword>
<dbReference type="InterPro" id="IPR014820">
    <property type="entry name" value="PriCT_1"/>
</dbReference>
<evidence type="ECO:0000313" key="5">
    <source>
        <dbReference type="EMBL" id="DAD89355.1"/>
    </source>
</evidence>
<reference evidence="5" key="1">
    <citation type="journal article" date="2021" name="Proc. Natl. Acad. Sci. U.S.A.">
        <title>A Catalog of Tens of Thousands of Viruses from Human Metagenomes Reveals Hidden Associations with Chronic Diseases.</title>
        <authorList>
            <person name="Tisza M.J."/>
            <person name="Buck C.B."/>
        </authorList>
    </citation>
    <scope>NUCLEOTIDE SEQUENCE</scope>
    <source>
        <strain evidence="5">CtiJY10</strain>
    </source>
</reference>
<keyword evidence="2" id="KW-0378">Hydrolase</keyword>
<evidence type="ECO:0000259" key="4">
    <source>
        <dbReference type="PROSITE" id="PS51206"/>
    </source>
</evidence>
<dbReference type="GO" id="GO:0005524">
    <property type="term" value="F:ATP binding"/>
    <property type="evidence" value="ECO:0007669"/>
    <property type="project" value="UniProtKB-KW"/>
</dbReference>
<dbReference type="PANTHER" id="PTHR35372">
    <property type="entry name" value="ATP BINDING PROTEIN-RELATED"/>
    <property type="match status" value="1"/>
</dbReference>
<sequence length="645" mass="74346">MPMTLSEFNRLIGQDSYVRCMGKKRLDTAIVNEAAADAHLFSGGQIGWWVRTGYIVVDIDEGKAEALKVIKALGLKTLMAKTPKGLHLYFKCDKEYPQKVGMVLPCGLKCDFRCANKGYVILPWGTDGRSFNKCRQIAELPPEWTPMVNRKETLLGLKDGDGRNATLFAHLMAYKNRGADDDQIERIAHVINQYIFDEPMADKELERIIENTKNYEAAKQFDNPYLLYNGKGIPNGVNYRAICDAFVNRGDIFVLGGECYQYKEGVYSEASSFVRNAIKDMIVVDNLITQTRIMEAYRLITDDTRLQRTALELNRDKNLINFQNGVWDIERKVLLPHDSKYLQTLQIPHEVGEYVPFKETRLYDFFQKTKLPKEDIKMLLKYMAYCLTLDYGLKTFMILCGQSNTGKSVLIRFFETLVGKQNVSSLSMHELNMRFYPAQLYNRLLNSCADNSSLPLSSIENLKKITGGDQIMHERKGKEPFFFVPFCKLIFSFNQLPLQLEEKSNAFYKRMRILFMNRELFLNNEYVNDLCSEESVSQIIPYLLHLLPLKEIPRTSMSDRYVEALRQDSDSIHAFVSNHCELGNDCIVEKNALYEAYCRFCIDTGRESHKKHAFARNMRARGFKDLRDSKSRDYVWSGIALKKGV</sequence>
<dbReference type="SUPFAM" id="SSF52540">
    <property type="entry name" value="P-loop containing nucleoside triphosphate hydrolases"/>
    <property type="match status" value="1"/>
</dbReference>
<evidence type="ECO:0000256" key="3">
    <source>
        <dbReference type="ARBA" id="ARBA00022840"/>
    </source>
</evidence>
<protein>
    <submittedName>
        <fullName evidence="5">DsDNA helicase</fullName>
    </submittedName>
</protein>
<organism evidence="5">
    <name type="scientific">Podoviridae sp. ctiJY10</name>
    <dbReference type="NCBI Taxonomy" id="2826572"/>
    <lineage>
        <taxon>Viruses</taxon>
        <taxon>Duplodnaviria</taxon>
        <taxon>Heunggongvirae</taxon>
        <taxon>Uroviricota</taxon>
        <taxon>Caudoviricetes</taxon>
    </lineage>
</organism>
<dbReference type="InterPro" id="IPR006500">
    <property type="entry name" value="Helicase_put_C_phage/plasmid"/>
</dbReference>
<name>A0A8S5N5A2_9CAUD</name>
<dbReference type="PROSITE" id="PS51206">
    <property type="entry name" value="SF3_HELICASE_1"/>
    <property type="match status" value="1"/>
</dbReference>
<dbReference type="NCBIfam" id="TIGR01613">
    <property type="entry name" value="primase_Cterm"/>
    <property type="match status" value="1"/>
</dbReference>
<dbReference type="InterPro" id="IPR045455">
    <property type="entry name" value="NrS-1_pol-like_helicase"/>
</dbReference>
<feature type="domain" description="SF3 helicase" evidence="4">
    <location>
        <begin position="374"/>
        <end position="555"/>
    </location>
</feature>
<dbReference type="Pfam" id="PF19263">
    <property type="entry name" value="DUF5906"/>
    <property type="match status" value="1"/>
</dbReference>
<proteinExistence type="predicted"/>
<dbReference type="InterPro" id="IPR014015">
    <property type="entry name" value="Helicase_SF3_DNA-vir"/>
</dbReference>
<dbReference type="EMBL" id="BK015060">
    <property type="protein sequence ID" value="DAD89355.1"/>
    <property type="molecule type" value="Genomic_DNA"/>
</dbReference>
<evidence type="ECO:0000256" key="1">
    <source>
        <dbReference type="ARBA" id="ARBA00022741"/>
    </source>
</evidence>
<dbReference type="SUPFAM" id="SSF56747">
    <property type="entry name" value="Prim-pol domain"/>
    <property type="match status" value="1"/>
</dbReference>
<accession>A0A8S5N5A2</accession>
<dbReference type="Pfam" id="PF08706">
    <property type="entry name" value="D5_N"/>
    <property type="match status" value="1"/>
</dbReference>
<evidence type="ECO:0000256" key="2">
    <source>
        <dbReference type="ARBA" id="ARBA00022801"/>
    </source>
</evidence>
<keyword evidence="1" id="KW-0547">Nucleotide-binding</keyword>
<dbReference type="InterPro" id="IPR027417">
    <property type="entry name" value="P-loop_NTPase"/>
</dbReference>
<dbReference type="GO" id="GO:0004386">
    <property type="term" value="F:helicase activity"/>
    <property type="evidence" value="ECO:0007669"/>
    <property type="project" value="UniProtKB-KW"/>
</dbReference>
<dbReference type="InterPro" id="IPR051620">
    <property type="entry name" value="ORF904-like_C"/>
</dbReference>
<keyword evidence="5" id="KW-0347">Helicase</keyword>
<dbReference type="PANTHER" id="PTHR35372:SF2">
    <property type="entry name" value="SF3 HELICASE DOMAIN-CONTAINING PROTEIN"/>
    <property type="match status" value="1"/>
</dbReference>
<dbReference type="InterPro" id="IPR014818">
    <property type="entry name" value="Phage/plasmid_primase_P4_C"/>
</dbReference>
<dbReference type="Pfam" id="PF08708">
    <property type="entry name" value="PriCT_1"/>
    <property type="match status" value="1"/>
</dbReference>
<dbReference type="Gene3D" id="3.40.50.300">
    <property type="entry name" value="P-loop containing nucleotide triphosphate hydrolases"/>
    <property type="match status" value="1"/>
</dbReference>